<dbReference type="PROSITE" id="PS50932">
    <property type="entry name" value="HTH_LACI_2"/>
    <property type="match status" value="1"/>
</dbReference>
<dbReference type="RefSeq" id="WP_194104890.1">
    <property type="nucleotide sequence ID" value="NZ_JADFFM010000001.1"/>
</dbReference>
<evidence type="ECO:0000313" key="6">
    <source>
        <dbReference type="Proteomes" id="UP000632774"/>
    </source>
</evidence>
<evidence type="ECO:0000256" key="2">
    <source>
        <dbReference type="ARBA" id="ARBA00023125"/>
    </source>
</evidence>
<dbReference type="Pfam" id="PF00356">
    <property type="entry name" value="LacI"/>
    <property type="match status" value="1"/>
</dbReference>
<dbReference type="GO" id="GO:0003677">
    <property type="term" value="F:DNA binding"/>
    <property type="evidence" value="ECO:0007669"/>
    <property type="project" value="UniProtKB-KW"/>
</dbReference>
<dbReference type="InterPro" id="IPR025997">
    <property type="entry name" value="SBP_2_dom"/>
</dbReference>
<gene>
    <name evidence="5" type="ORF">IRJ18_03870</name>
</gene>
<dbReference type="SMART" id="SM00354">
    <property type="entry name" value="HTH_LACI"/>
    <property type="match status" value="1"/>
</dbReference>
<dbReference type="InterPro" id="IPR000843">
    <property type="entry name" value="HTH_LacI"/>
</dbReference>
<evidence type="ECO:0000256" key="3">
    <source>
        <dbReference type="ARBA" id="ARBA00023163"/>
    </source>
</evidence>
<reference evidence="5 6" key="1">
    <citation type="submission" date="2020-10" db="EMBL/GenBank/DDBJ databases">
        <title>Mucilaginibacter mali sp. nov., isolated from rhizosphere soil of apple orchard.</title>
        <authorList>
            <person name="Lee J.-S."/>
            <person name="Kim H.S."/>
            <person name="Kim J.-S."/>
        </authorList>
    </citation>
    <scope>NUCLEOTIDE SEQUENCE [LARGE SCALE GENOMIC DNA]</scope>
    <source>
        <strain evidence="5 6">KCTC 23157</strain>
    </source>
</reference>
<evidence type="ECO:0000313" key="5">
    <source>
        <dbReference type="EMBL" id="MBE9665485.1"/>
    </source>
</evidence>
<dbReference type="SUPFAM" id="SSF53822">
    <property type="entry name" value="Periplasmic binding protein-like I"/>
    <property type="match status" value="1"/>
</dbReference>
<keyword evidence="6" id="KW-1185">Reference proteome</keyword>
<keyword evidence="1" id="KW-0805">Transcription regulation</keyword>
<keyword evidence="2 5" id="KW-0238">DNA-binding</keyword>
<dbReference type="CDD" id="cd01392">
    <property type="entry name" value="HTH_LacI"/>
    <property type="match status" value="1"/>
</dbReference>
<dbReference type="PROSITE" id="PS00356">
    <property type="entry name" value="HTH_LACI_1"/>
    <property type="match status" value="1"/>
</dbReference>
<dbReference type="InterPro" id="IPR028082">
    <property type="entry name" value="Peripla_BP_I"/>
</dbReference>
<feature type="domain" description="HTH lacI-type" evidence="4">
    <location>
        <begin position="12"/>
        <end position="63"/>
    </location>
</feature>
<dbReference type="Pfam" id="PF13407">
    <property type="entry name" value="Peripla_BP_4"/>
    <property type="match status" value="1"/>
</dbReference>
<dbReference type="CDD" id="cd06307">
    <property type="entry name" value="PBP1_sugar_binding"/>
    <property type="match status" value="1"/>
</dbReference>
<evidence type="ECO:0000259" key="4">
    <source>
        <dbReference type="PROSITE" id="PS50932"/>
    </source>
</evidence>
<comment type="caution">
    <text evidence="5">The sequence shown here is derived from an EMBL/GenBank/DDBJ whole genome shotgun (WGS) entry which is preliminary data.</text>
</comment>
<dbReference type="PANTHER" id="PTHR30146">
    <property type="entry name" value="LACI-RELATED TRANSCRIPTIONAL REPRESSOR"/>
    <property type="match status" value="1"/>
</dbReference>
<accession>A0ABR9XEI2</accession>
<organism evidence="5 6">
    <name type="scientific">Mucilaginibacter boryungensis</name>
    <dbReference type="NCBI Taxonomy" id="768480"/>
    <lineage>
        <taxon>Bacteria</taxon>
        <taxon>Pseudomonadati</taxon>
        <taxon>Bacteroidota</taxon>
        <taxon>Sphingobacteriia</taxon>
        <taxon>Sphingobacteriales</taxon>
        <taxon>Sphingobacteriaceae</taxon>
        <taxon>Mucilaginibacter</taxon>
    </lineage>
</organism>
<name>A0ABR9XEI2_9SPHI</name>
<dbReference type="Gene3D" id="1.10.260.40">
    <property type="entry name" value="lambda repressor-like DNA-binding domains"/>
    <property type="match status" value="1"/>
</dbReference>
<dbReference type="EMBL" id="JADFFM010000001">
    <property type="protein sequence ID" value="MBE9665485.1"/>
    <property type="molecule type" value="Genomic_DNA"/>
</dbReference>
<proteinExistence type="predicted"/>
<protein>
    <submittedName>
        <fullName evidence="5">LacI family DNA-binding transcriptional regulator</fullName>
    </submittedName>
</protein>
<dbReference type="Proteomes" id="UP000632774">
    <property type="component" value="Unassembled WGS sequence"/>
</dbReference>
<dbReference type="Gene3D" id="3.40.50.2300">
    <property type="match status" value="2"/>
</dbReference>
<evidence type="ECO:0000256" key="1">
    <source>
        <dbReference type="ARBA" id="ARBA00023015"/>
    </source>
</evidence>
<dbReference type="SUPFAM" id="SSF47413">
    <property type="entry name" value="lambda repressor-like DNA-binding domains"/>
    <property type="match status" value="1"/>
</dbReference>
<dbReference type="PANTHER" id="PTHR30146:SF144">
    <property type="entry name" value="LACI-FAMILY TRANSCRIPTION REGULATOR"/>
    <property type="match status" value="1"/>
</dbReference>
<keyword evidence="3" id="KW-0804">Transcription</keyword>
<sequence>MKKSTTELKGVKEIARRANVSIATVDRVLHNRPGVSKQTKDKINEIIIELNYQPNLLAQRLASRKTIRLATLIPMGSKETSYWEAPLSGIEQAEGEINQLGIIIDKYFYDQNSSDSFTDQTKIILESNPDGVLLAPSFVEESVKFTNGCTELGIPYVLFNSDLPNNDSLSYIGPNLYQSGYLAAQLISYLISDKDKVLIVNISKEIDNRHHLLKKEEGTRAYFKDHHKPNDILKLDIKQTDYKSIEETLSETFRENDNIKVVFVTNSRVSWVARYIDESKKDVILIGFDFLKENLEYVNNGVIDFLICQKPKEQAYRGVMSLYKHLAFSLPVEKVHFMPIDIVTKVNCPYYQN</sequence>
<dbReference type="InterPro" id="IPR010982">
    <property type="entry name" value="Lambda_DNA-bd_dom_sf"/>
</dbReference>